<feature type="transmembrane region" description="Helical" evidence="9">
    <location>
        <begin position="21"/>
        <end position="41"/>
    </location>
</feature>
<evidence type="ECO:0000256" key="9">
    <source>
        <dbReference type="SAM" id="Phobius"/>
    </source>
</evidence>
<keyword evidence="11" id="KW-1185">Reference proteome</keyword>
<keyword evidence="5 9" id="KW-0812">Transmembrane</keyword>
<dbReference type="Gene3D" id="1.20.1250.20">
    <property type="entry name" value="MFS general substrate transporter like domains"/>
    <property type="match status" value="2"/>
</dbReference>
<dbReference type="RefSeq" id="WP_263710947.1">
    <property type="nucleotide sequence ID" value="NZ_JAOWKX010000001.1"/>
</dbReference>
<evidence type="ECO:0000256" key="8">
    <source>
        <dbReference type="SAM" id="MobiDB-lite"/>
    </source>
</evidence>
<evidence type="ECO:0000313" key="10">
    <source>
        <dbReference type="EMBL" id="MCV2883753.1"/>
    </source>
</evidence>
<protein>
    <submittedName>
        <fullName evidence="10">Sugar MFS transporter</fullName>
    </submittedName>
</protein>
<evidence type="ECO:0000256" key="7">
    <source>
        <dbReference type="ARBA" id="ARBA00023136"/>
    </source>
</evidence>
<evidence type="ECO:0000256" key="2">
    <source>
        <dbReference type="ARBA" id="ARBA00004429"/>
    </source>
</evidence>
<feature type="transmembrane region" description="Helical" evidence="9">
    <location>
        <begin position="191"/>
        <end position="216"/>
    </location>
</feature>
<dbReference type="Pfam" id="PF07690">
    <property type="entry name" value="MFS_1"/>
    <property type="match status" value="1"/>
</dbReference>
<dbReference type="PANTHER" id="PTHR43702:SF12">
    <property type="entry name" value="N-ACETYL GLUCOSAMINE TRANSPORTER NAGP"/>
    <property type="match status" value="1"/>
</dbReference>
<reference evidence="10 11" key="1">
    <citation type="submission" date="2022-10" db="EMBL/GenBank/DDBJ databases">
        <title>Aestuariibacter sp. AA17 isolated from Montipora capitata coral fragment.</title>
        <authorList>
            <person name="Emsley S.A."/>
            <person name="Pfannmuller K.M."/>
            <person name="Loughran R.M."/>
            <person name="Shlafstein M."/>
            <person name="Papke E."/>
            <person name="Saw J.H."/>
            <person name="Ushijima B."/>
            <person name="Videau P."/>
        </authorList>
    </citation>
    <scope>NUCLEOTIDE SEQUENCE [LARGE SCALE GENOMIC DNA]</scope>
    <source>
        <strain evidence="10 11">AA17</strain>
    </source>
</reference>
<feature type="region of interest" description="Disordered" evidence="8">
    <location>
        <begin position="229"/>
        <end position="248"/>
    </location>
</feature>
<feature type="transmembrane region" description="Helical" evidence="9">
    <location>
        <begin position="325"/>
        <end position="347"/>
    </location>
</feature>
<organism evidence="10 11">
    <name type="scientific">Fluctibacter corallii</name>
    <dbReference type="NCBI Taxonomy" id="2984329"/>
    <lineage>
        <taxon>Bacteria</taxon>
        <taxon>Pseudomonadati</taxon>
        <taxon>Pseudomonadota</taxon>
        <taxon>Gammaproteobacteria</taxon>
        <taxon>Alteromonadales</taxon>
        <taxon>Alteromonadaceae</taxon>
        <taxon>Fluctibacter</taxon>
    </lineage>
</organism>
<feature type="transmembrane region" description="Helical" evidence="9">
    <location>
        <begin position="297"/>
        <end position="316"/>
    </location>
</feature>
<evidence type="ECO:0000313" key="11">
    <source>
        <dbReference type="Proteomes" id="UP001652504"/>
    </source>
</evidence>
<comment type="subcellular location">
    <subcellularLocation>
        <location evidence="2">Cell inner membrane</location>
        <topology evidence="2">Multi-pass membrane protein</topology>
    </subcellularLocation>
</comment>
<feature type="transmembrane region" description="Helical" evidence="9">
    <location>
        <begin position="429"/>
        <end position="445"/>
    </location>
</feature>
<keyword evidence="6 9" id="KW-1133">Transmembrane helix</keyword>
<evidence type="ECO:0000256" key="1">
    <source>
        <dbReference type="ARBA" id="ARBA00003321"/>
    </source>
</evidence>
<dbReference type="InterPro" id="IPR036259">
    <property type="entry name" value="MFS_trans_sf"/>
</dbReference>
<comment type="function">
    <text evidence="1">Intake of glucose and galactose.</text>
</comment>
<gene>
    <name evidence="10" type="ORF">OE749_03425</name>
</gene>
<evidence type="ECO:0000256" key="6">
    <source>
        <dbReference type="ARBA" id="ARBA00022989"/>
    </source>
</evidence>
<evidence type="ECO:0000256" key="5">
    <source>
        <dbReference type="ARBA" id="ARBA00022692"/>
    </source>
</evidence>
<dbReference type="InterPro" id="IPR005964">
    <property type="entry name" value="Glc/Gal_transptr_bac"/>
</dbReference>
<feature type="transmembrane region" description="Helical" evidence="9">
    <location>
        <begin position="367"/>
        <end position="389"/>
    </location>
</feature>
<evidence type="ECO:0000256" key="4">
    <source>
        <dbReference type="ARBA" id="ARBA00022475"/>
    </source>
</evidence>
<name>A0ABT3A560_9ALTE</name>
<keyword evidence="4" id="KW-1003">Cell membrane</keyword>
<accession>A0ABT3A560</accession>
<keyword evidence="7 9" id="KW-0472">Membrane</keyword>
<comment type="caution">
    <text evidence="10">The sequence shown here is derived from an EMBL/GenBank/DDBJ whole genome shotgun (WGS) entry which is preliminary data.</text>
</comment>
<dbReference type="CDD" id="cd17394">
    <property type="entry name" value="MFS_FucP_like"/>
    <property type="match status" value="1"/>
</dbReference>
<dbReference type="InterPro" id="IPR050375">
    <property type="entry name" value="MFS_TsgA-like"/>
</dbReference>
<evidence type="ECO:0000256" key="3">
    <source>
        <dbReference type="ARBA" id="ARBA00009120"/>
    </source>
</evidence>
<sequence>MNVKTESLSVSHSNGFAIMSIGLLFFIFGFVTWLNGALIPFLQMVCQLTEVQALFIAFCFYFAYVVMALPMARILEKTGYQKGMSLGLFMIAFGCVLFVPAALTQTFAIFLAAQFVVGSGLTILQTASNPFIVRLGSEDSAAARIAFMGLLNKAAGAIAPLAFTALVLGNFDDVNQVTLLQMSIDARDAKLEAMSMSLIVPYIWMAIALTVLGAVFSRIPLPEISKDIASPSSSPAPSSSLTPVNASDADNSPRLRHYPHLILGAITLFFYVGVEVIAGDTIGLYGSSLGMDHATSLTSYTMTAMVMGYVIGLIYIPKYLSQQKALLASAILGMVLTLAIAFASNTAHGIADLLWGWSGVPTVPNSIALIALLGLANALVWPAVWPLALSGLGALTPKGSALLIMGIAGGAILPLVYGGAASWVDSQKAYLIMLPCYGFIAYYAISGHKKRCW</sequence>
<proteinExistence type="inferred from homology"/>
<feature type="compositionally biased region" description="Low complexity" evidence="8">
    <location>
        <begin position="229"/>
        <end position="240"/>
    </location>
</feature>
<feature type="transmembrane region" description="Helical" evidence="9">
    <location>
        <begin position="84"/>
        <end position="103"/>
    </location>
</feature>
<comment type="similarity">
    <text evidence="3">Belongs to the major facilitator superfamily. FHS transporter (TC 2.A.1.7) family.</text>
</comment>
<dbReference type="InterPro" id="IPR011701">
    <property type="entry name" value="MFS"/>
</dbReference>
<dbReference type="EMBL" id="JAOWKX010000001">
    <property type="protein sequence ID" value="MCV2883753.1"/>
    <property type="molecule type" value="Genomic_DNA"/>
</dbReference>
<feature type="transmembrane region" description="Helical" evidence="9">
    <location>
        <begin position="109"/>
        <end position="133"/>
    </location>
</feature>
<dbReference type="SUPFAM" id="SSF103473">
    <property type="entry name" value="MFS general substrate transporter"/>
    <property type="match status" value="1"/>
</dbReference>
<dbReference type="Proteomes" id="UP001652504">
    <property type="component" value="Unassembled WGS sequence"/>
</dbReference>
<feature type="transmembrane region" description="Helical" evidence="9">
    <location>
        <begin position="145"/>
        <end position="171"/>
    </location>
</feature>
<dbReference type="PANTHER" id="PTHR43702">
    <property type="entry name" value="L-FUCOSE-PROTON SYMPORTER"/>
    <property type="match status" value="1"/>
</dbReference>
<feature type="transmembrane region" description="Helical" evidence="9">
    <location>
        <begin position="261"/>
        <end position="285"/>
    </location>
</feature>
<feature type="transmembrane region" description="Helical" evidence="9">
    <location>
        <begin position="401"/>
        <end position="423"/>
    </location>
</feature>
<dbReference type="NCBIfam" id="TIGR01272">
    <property type="entry name" value="gluP"/>
    <property type="match status" value="1"/>
</dbReference>
<feature type="transmembrane region" description="Helical" evidence="9">
    <location>
        <begin position="53"/>
        <end position="72"/>
    </location>
</feature>